<feature type="compositionally biased region" description="Low complexity" evidence="15">
    <location>
        <begin position="476"/>
        <end position="495"/>
    </location>
</feature>
<feature type="compositionally biased region" description="Polar residues" evidence="15">
    <location>
        <begin position="1"/>
        <end position="15"/>
    </location>
</feature>
<feature type="region of interest" description="Disordered" evidence="15">
    <location>
        <begin position="257"/>
        <end position="315"/>
    </location>
</feature>
<evidence type="ECO:0000313" key="18">
    <source>
        <dbReference type="Proteomes" id="UP001318040"/>
    </source>
</evidence>
<accession>A0AAJ7TLN2</accession>
<dbReference type="RefSeq" id="XP_032819121.1">
    <property type="nucleotide sequence ID" value="XM_032963230.1"/>
</dbReference>
<dbReference type="PROSITE" id="PS50262">
    <property type="entry name" value="G_PROTEIN_RECEP_F1_2"/>
    <property type="match status" value="1"/>
</dbReference>
<keyword evidence="5 16" id="KW-1133">Transmembrane helix</keyword>
<dbReference type="GO" id="GO:0002025">
    <property type="term" value="P:norepinephrine-epinephrine-mediated vasodilation involved in regulation of systemic arterial blood pressure"/>
    <property type="evidence" value="ECO:0007669"/>
    <property type="project" value="TreeGrafter"/>
</dbReference>
<evidence type="ECO:0000313" key="21">
    <source>
        <dbReference type="RefSeq" id="XP_032819122.1"/>
    </source>
</evidence>
<feature type="transmembrane region" description="Helical" evidence="16">
    <location>
        <begin position="40"/>
        <end position="66"/>
    </location>
</feature>
<feature type="compositionally biased region" description="Polar residues" evidence="15">
    <location>
        <begin position="286"/>
        <end position="295"/>
    </location>
</feature>
<dbReference type="GO" id="GO:0071880">
    <property type="term" value="P:adenylate cyclase-activating adrenergic receptor signaling pathway"/>
    <property type="evidence" value="ECO:0007669"/>
    <property type="project" value="TreeGrafter"/>
</dbReference>
<keyword evidence="9" id="KW-1015">Disulfide bond</keyword>
<protein>
    <recommendedName>
        <fullName evidence="2">Beta-2 adrenergic receptor</fullName>
    </recommendedName>
    <alternativeName>
        <fullName evidence="13">Beta-2 adrenoreceptor</fullName>
    </alternativeName>
</protein>
<feature type="transmembrane region" description="Helical" evidence="16">
    <location>
        <begin position="160"/>
        <end position="179"/>
    </location>
</feature>
<dbReference type="SUPFAM" id="SSF81321">
    <property type="entry name" value="Family A G protein-coupled receptor-like"/>
    <property type="match status" value="1"/>
</dbReference>
<keyword evidence="4 14" id="KW-0812">Transmembrane</keyword>
<comment type="subcellular location">
    <subcellularLocation>
        <location evidence="1">Cell membrane</location>
        <topology evidence="1">Multi-pass membrane protein</topology>
    </subcellularLocation>
</comment>
<feature type="domain" description="G-protein coupled receptors family 1 profile" evidence="17">
    <location>
        <begin position="58"/>
        <end position="378"/>
    </location>
</feature>
<keyword evidence="11 14" id="KW-0807">Transducer</keyword>
<feature type="transmembrane region" description="Helical" evidence="16">
    <location>
        <begin position="329"/>
        <end position="351"/>
    </location>
</feature>
<comment type="similarity">
    <text evidence="14">Belongs to the G-protein coupled receptor 1 family.</text>
</comment>
<evidence type="ECO:0000256" key="4">
    <source>
        <dbReference type="ARBA" id="ARBA00022692"/>
    </source>
</evidence>
<feature type="transmembrane region" description="Helical" evidence="16">
    <location>
        <begin position="218"/>
        <end position="240"/>
    </location>
</feature>
<evidence type="ECO:0000256" key="10">
    <source>
        <dbReference type="ARBA" id="ARBA00023170"/>
    </source>
</evidence>
<dbReference type="KEGG" id="pmrn:116947461"/>
<evidence type="ECO:0000256" key="13">
    <source>
        <dbReference type="ARBA" id="ARBA00030379"/>
    </source>
</evidence>
<dbReference type="PANTHER" id="PTHR24248">
    <property type="entry name" value="ADRENERGIC RECEPTOR-RELATED G-PROTEIN COUPLED RECEPTOR"/>
    <property type="match status" value="1"/>
</dbReference>
<dbReference type="GO" id="GO:0043410">
    <property type="term" value="P:positive regulation of MAPK cascade"/>
    <property type="evidence" value="ECO:0007669"/>
    <property type="project" value="TreeGrafter"/>
</dbReference>
<evidence type="ECO:0000256" key="7">
    <source>
        <dbReference type="ARBA" id="ARBA00023136"/>
    </source>
</evidence>
<evidence type="ECO:0000256" key="9">
    <source>
        <dbReference type="ARBA" id="ARBA00023157"/>
    </source>
</evidence>
<dbReference type="InterPro" id="IPR017452">
    <property type="entry name" value="GPCR_Rhodpsn_7TM"/>
</dbReference>
<name>A0AAJ7TLN2_PETMA</name>
<feature type="transmembrane region" description="Helical" evidence="16">
    <location>
        <begin position="78"/>
        <end position="111"/>
    </location>
</feature>
<evidence type="ECO:0000313" key="19">
    <source>
        <dbReference type="RefSeq" id="XP_032819120.1"/>
    </source>
</evidence>
<evidence type="ECO:0000256" key="3">
    <source>
        <dbReference type="ARBA" id="ARBA00022475"/>
    </source>
</evidence>
<evidence type="ECO:0000259" key="17">
    <source>
        <dbReference type="PROSITE" id="PS50262"/>
    </source>
</evidence>
<keyword evidence="10 14" id="KW-0675">Receptor</keyword>
<dbReference type="RefSeq" id="XP_032819122.1">
    <property type="nucleotide sequence ID" value="XM_032963231.1"/>
</dbReference>
<evidence type="ECO:0000256" key="5">
    <source>
        <dbReference type="ARBA" id="ARBA00022989"/>
    </source>
</evidence>
<dbReference type="GO" id="GO:0005886">
    <property type="term" value="C:plasma membrane"/>
    <property type="evidence" value="ECO:0007669"/>
    <property type="project" value="UniProtKB-SubCell"/>
</dbReference>
<proteinExistence type="inferred from homology"/>
<keyword evidence="18" id="KW-1185">Reference proteome</keyword>
<feature type="compositionally biased region" description="Basic residues" evidence="15">
    <location>
        <begin position="261"/>
        <end position="273"/>
    </location>
</feature>
<evidence type="ECO:0000256" key="6">
    <source>
        <dbReference type="ARBA" id="ARBA00023040"/>
    </source>
</evidence>
<evidence type="ECO:0000256" key="16">
    <source>
        <dbReference type="SAM" id="Phobius"/>
    </source>
</evidence>
<dbReference type="InterPro" id="IPR000276">
    <property type="entry name" value="GPCR_Rhodpsn"/>
</dbReference>
<feature type="region of interest" description="Disordered" evidence="15">
    <location>
        <begin position="476"/>
        <end position="522"/>
    </location>
</feature>
<dbReference type="AlphaFoldDB" id="A0AAJ7TLN2"/>
<keyword evidence="8" id="KW-0564">Palmitate</keyword>
<dbReference type="PANTHER" id="PTHR24248:SF21">
    <property type="entry name" value="BETA-2 ADRENERGIC RECEPTOR"/>
    <property type="match status" value="1"/>
</dbReference>
<sequence length="522" mass="57300">MNVYNSSVTHSQPTVLSHGASESPLRNDTLHQPEHVPLEWTLSLGVFMSLVVFVILLGNSLIIASVARFRRLHTQPNYFIASLACADLLMGLIVVPFGATLIVSGTWTWYFGETFCGFWTALDVMCVTASIHTLCAIAVDRYIAVTRPLRYETLMNKRRARIIIVSVWVVSALISFLPMQMGWWKESSRKATVLVQEHLPNNGSGNGSMTCEFDITPGYAIVSSAVSFYLPMFVMIFVYSKVFREAQKQREKIDRCEVRSNHHQHHQHHHHQHEHNNHQQQQQHQMDNGTGQPGYTSPIERRRPTGSSGGKKLSQILSRKDHKALKTMGLIMGTFTLCWLPFFVVNIVQVYCSCVPRGLFVMLNWLGYANSAFNPIIYCRSPELRVAMKRLLCFWRSRSSGSGGRVARRPLSCGTSDGGFVSSPGWASSKRTSQLPETLSAQGFLLDEGGGGGSCVVTTPCGVSCEDEGTAKVTTAPTITNNTATNTATTTTAATDGGGGGEEAPHGDNGVLDANGNAHSCQ</sequence>
<organism evidence="18 20">
    <name type="scientific">Petromyzon marinus</name>
    <name type="common">Sea lamprey</name>
    <dbReference type="NCBI Taxonomy" id="7757"/>
    <lineage>
        <taxon>Eukaryota</taxon>
        <taxon>Metazoa</taxon>
        <taxon>Chordata</taxon>
        <taxon>Craniata</taxon>
        <taxon>Vertebrata</taxon>
        <taxon>Cyclostomata</taxon>
        <taxon>Hyperoartia</taxon>
        <taxon>Petromyzontiformes</taxon>
        <taxon>Petromyzontidae</taxon>
        <taxon>Petromyzon</taxon>
    </lineage>
</organism>
<keyword evidence="3" id="KW-1003">Cell membrane</keyword>
<evidence type="ECO:0000256" key="12">
    <source>
        <dbReference type="ARBA" id="ARBA00023288"/>
    </source>
</evidence>
<evidence type="ECO:0000256" key="11">
    <source>
        <dbReference type="ARBA" id="ARBA00023224"/>
    </source>
</evidence>
<dbReference type="GO" id="GO:0004941">
    <property type="term" value="F:beta2-adrenergic receptor activity"/>
    <property type="evidence" value="ECO:0007669"/>
    <property type="project" value="TreeGrafter"/>
</dbReference>
<dbReference type="GeneID" id="116947461"/>
<evidence type="ECO:0000256" key="15">
    <source>
        <dbReference type="SAM" id="MobiDB-lite"/>
    </source>
</evidence>
<gene>
    <name evidence="19 20 21" type="primary">LOC116947461</name>
</gene>
<feature type="region of interest" description="Disordered" evidence="15">
    <location>
        <begin position="1"/>
        <end position="25"/>
    </location>
</feature>
<feature type="transmembrane region" description="Helical" evidence="16">
    <location>
        <begin position="117"/>
        <end position="139"/>
    </location>
</feature>
<evidence type="ECO:0000256" key="2">
    <source>
        <dbReference type="ARBA" id="ARBA00022188"/>
    </source>
</evidence>
<dbReference type="PROSITE" id="PS00237">
    <property type="entry name" value="G_PROTEIN_RECEP_F1_1"/>
    <property type="match status" value="1"/>
</dbReference>
<evidence type="ECO:0000256" key="14">
    <source>
        <dbReference type="RuleBase" id="RU000688"/>
    </source>
</evidence>
<keyword evidence="6 14" id="KW-0297">G-protein coupled receptor</keyword>
<evidence type="ECO:0000256" key="1">
    <source>
        <dbReference type="ARBA" id="ARBA00004651"/>
    </source>
</evidence>
<keyword evidence="12" id="KW-0449">Lipoprotein</keyword>
<reference evidence="19 20" key="1">
    <citation type="submission" date="2025-04" db="UniProtKB">
        <authorList>
            <consortium name="RefSeq"/>
        </authorList>
    </citation>
    <scope>IDENTIFICATION</scope>
    <source>
        <tissue evidence="19 20">Sperm</tissue>
    </source>
</reference>
<dbReference type="PRINTS" id="PR00237">
    <property type="entry name" value="GPCRRHODOPSN"/>
</dbReference>
<keyword evidence="7 16" id="KW-0472">Membrane</keyword>
<dbReference type="Gene3D" id="1.20.1070.10">
    <property type="entry name" value="Rhodopsin 7-helix transmembrane proteins"/>
    <property type="match status" value="1"/>
</dbReference>
<evidence type="ECO:0000313" key="20">
    <source>
        <dbReference type="RefSeq" id="XP_032819121.1"/>
    </source>
</evidence>
<dbReference type="SMART" id="SM01381">
    <property type="entry name" value="7TM_GPCR_Srsx"/>
    <property type="match status" value="1"/>
</dbReference>
<dbReference type="RefSeq" id="XP_032819120.1">
    <property type="nucleotide sequence ID" value="XM_032963229.1"/>
</dbReference>
<dbReference type="Pfam" id="PF00001">
    <property type="entry name" value="7tm_1"/>
    <property type="match status" value="1"/>
</dbReference>
<dbReference type="GO" id="GO:0051380">
    <property type="term" value="F:norepinephrine binding"/>
    <property type="evidence" value="ECO:0007669"/>
    <property type="project" value="TreeGrafter"/>
</dbReference>
<evidence type="ECO:0000256" key="8">
    <source>
        <dbReference type="ARBA" id="ARBA00023139"/>
    </source>
</evidence>
<dbReference type="Proteomes" id="UP001318040">
    <property type="component" value="Chromosome 30"/>
</dbReference>